<dbReference type="PANTHER" id="PTHR21520">
    <property type="entry name" value="GLUTAMATE-RICH PROTEIN 2"/>
    <property type="match status" value="1"/>
</dbReference>
<feature type="compositionally biased region" description="Basic and acidic residues" evidence="1">
    <location>
        <begin position="65"/>
        <end position="74"/>
    </location>
</feature>
<feature type="region of interest" description="Disordered" evidence="1">
    <location>
        <begin position="207"/>
        <end position="230"/>
    </location>
</feature>
<dbReference type="EMBL" id="JAUYZG010000014">
    <property type="protein sequence ID" value="KAK2888804.1"/>
    <property type="molecule type" value="Genomic_DNA"/>
</dbReference>
<comment type="caution">
    <text evidence="2">The sequence shown here is derived from an EMBL/GenBank/DDBJ whole genome shotgun (WGS) entry which is preliminary data.</text>
</comment>
<protein>
    <recommendedName>
        <fullName evidence="4">Glutamate-rich protein 2</fullName>
    </recommendedName>
</protein>
<organism evidence="2 3">
    <name type="scientific">Cirrhinus molitorella</name>
    <name type="common">mud carp</name>
    <dbReference type="NCBI Taxonomy" id="172907"/>
    <lineage>
        <taxon>Eukaryota</taxon>
        <taxon>Metazoa</taxon>
        <taxon>Chordata</taxon>
        <taxon>Craniata</taxon>
        <taxon>Vertebrata</taxon>
        <taxon>Euteleostomi</taxon>
        <taxon>Actinopterygii</taxon>
        <taxon>Neopterygii</taxon>
        <taxon>Teleostei</taxon>
        <taxon>Ostariophysi</taxon>
        <taxon>Cypriniformes</taxon>
        <taxon>Cyprinidae</taxon>
        <taxon>Labeoninae</taxon>
        <taxon>Labeonini</taxon>
        <taxon>Cirrhinus</taxon>
    </lineage>
</organism>
<dbReference type="Proteomes" id="UP001187343">
    <property type="component" value="Unassembled WGS sequence"/>
</dbReference>
<gene>
    <name evidence="2" type="ORF">Q8A67_014179</name>
</gene>
<evidence type="ECO:0000313" key="3">
    <source>
        <dbReference type="Proteomes" id="UP001187343"/>
    </source>
</evidence>
<sequence>MLRSDYLEVTPPVAMETGRLSNLLQPSAALKLRRGFRKPSEVSSKVSDKDVAPLKPVIGSSADPVAKESLEWKPKQHKPKPSGKTEGQGSSLNSETANMKLKAPSSTRQQKAKPGEKSEGQDPPIKTEGDSSLNSETSNTTPKVHSSKSSRGYNASKAPSFRNVTTHGHKLPKQVPPIMTALEKQGECDVQSESVHELHIQAPQIVLSANDQDPQEAQSEEDGNESAEGHVPLELFAEFLQAVMTKNYQLAKKLCQMILIYEPQNSEAKNFLPLIEEKLLIEADEESDDDDESDDYDTSDDDDDVEDDDDDDDDDESSDSSDTDEESTDSTDDTLSSSS</sequence>
<dbReference type="InterPro" id="IPR026703">
    <property type="entry name" value="ERICH2"/>
</dbReference>
<dbReference type="AlphaFoldDB" id="A0AA88TI16"/>
<proteinExistence type="predicted"/>
<evidence type="ECO:0000313" key="2">
    <source>
        <dbReference type="EMBL" id="KAK2888804.1"/>
    </source>
</evidence>
<feature type="compositionally biased region" description="Polar residues" evidence="1">
    <location>
        <begin position="85"/>
        <end position="97"/>
    </location>
</feature>
<feature type="region of interest" description="Disordered" evidence="1">
    <location>
        <begin position="34"/>
        <end position="172"/>
    </location>
</feature>
<dbReference type="PANTHER" id="PTHR21520:SF2">
    <property type="entry name" value="GLUTAMATE-RICH PROTEIN 2"/>
    <property type="match status" value="1"/>
</dbReference>
<feature type="compositionally biased region" description="Basic and acidic residues" evidence="1">
    <location>
        <begin position="113"/>
        <end position="129"/>
    </location>
</feature>
<feature type="region of interest" description="Disordered" evidence="1">
    <location>
        <begin position="282"/>
        <end position="339"/>
    </location>
</feature>
<evidence type="ECO:0000256" key="1">
    <source>
        <dbReference type="SAM" id="MobiDB-lite"/>
    </source>
</evidence>
<reference evidence="2" key="1">
    <citation type="submission" date="2023-08" db="EMBL/GenBank/DDBJ databases">
        <title>Chromosome-level Genome Assembly of mud carp (Cirrhinus molitorella).</title>
        <authorList>
            <person name="Liu H."/>
        </authorList>
    </citation>
    <scope>NUCLEOTIDE SEQUENCE</scope>
    <source>
        <strain evidence="2">Prfri</strain>
        <tissue evidence="2">Muscle</tissue>
    </source>
</reference>
<accession>A0AA88TI16</accession>
<feature type="compositionally biased region" description="Polar residues" evidence="1">
    <location>
        <begin position="207"/>
        <end position="217"/>
    </location>
</feature>
<keyword evidence="3" id="KW-1185">Reference proteome</keyword>
<feature type="compositionally biased region" description="Acidic residues" evidence="1">
    <location>
        <begin position="282"/>
        <end position="332"/>
    </location>
</feature>
<evidence type="ECO:0008006" key="4">
    <source>
        <dbReference type="Google" id="ProtNLM"/>
    </source>
</evidence>
<feature type="compositionally biased region" description="Polar residues" evidence="1">
    <location>
        <begin position="130"/>
        <end position="153"/>
    </location>
</feature>
<name>A0AA88TI16_9TELE</name>